<organism evidence="1">
    <name type="scientific">Spongospora subterranea</name>
    <dbReference type="NCBI Taxonomy" id="70186"/>
    <lineage>
        <taxon>Eukaryota</taxon>
        <taxon>Sar</taxon>
        <taxon>Rhizaria</taxon>
        <taxon>Endomyxa</taxon>
        <taxon>Phytomyxea</taxon>
        <taxon>Plasmodiophorida</taxon>
        <taxon>Plasmodiophoridae</taxon>
        <taxon>Spongospora</taxon>
    </lineage>
</organism>
<dbReference type="AlphaFoldDB" id="A0A0H5RUN3"/>
<accession>A0A0H5RUN3</accession>
<evidence type="ECO:0000313" key="1">
    <source>
        <dbReference type="EMBL" id="CRZ12449.1"/>
    </source>
</evidence>
<feature type="non-terminal residue" evidence="1">
    <location>
        <position position="133"/>
    </location>
</feature>
<proteinExistence type="predicted"/>
<name>A0A0H5RUN3_9EUKA</name>
<sequence>MSGISLMIYQYSCREPQCITWNTVTATLSSRIRKKCNSQQLANPRNRIWSLSECKFYPSWSLFAIENWLCRIEKIANEGPCYFGYSLSVIIRNDDHSSGNCQSSSLYCRYKEQPAGDPFTAIAILQIETLSDT</sequence>
<dbReference type="EMBL" id="HACM01012007">
    <property type="protein sequence ID" value="CRZ12449.1"/>
    <property type="molecule type" value="Transcribed_RNA"/>
</dbReference>
<protein>
    <submittedName>
        <fullName evidence="1">Uncharacterized protein</fullName>
    </submittedName>
</protein>
<reference evidence="1" key="1">
    <citation type="submission" date="2015-04" db="EMBL/GenBank/DDBJ databases">
        <title>The genome sequence of the plant pathogenic Rhizarian Plasmodiophora brassicae reveals insights in its biotrophic life cycle and the origin of chitin synthesis.</title>
        <authorList>
            <person name="Schwelm A."/>
            <person name="Fogelqvist J."/>
            <person name="Knaust A."/>
            <person name="Julke S."/>
            <person name="Lilja T."/>
            <person name="Dhandapani V."/>
            <person name="Bonilla-Rosso G."/>
            <person name="Karlsson M."/>
            <person name="Shevchenko A."/>
            <person name="Choi S.R."/>
            <person name="Kim H.G."/>
            <person name="Park J.Y."/>
            <person name="Lim Y.P."/>
            <person name="Ludwig-Muller J."/>
            <person name="Dixelius C."/>
        </authorList>
    </citation>
    <scope>NUCLEOTIDE SEQUENCE</scope>
    <source>
        <tissue evidence="1">Potato root galls</tissue>
    </source>
</reference>